<evidence type="ECO:0000256" key="2">
    <source>
        <dbReference type="ARBA" id="ARBA00013804"/>
    </source>
</evidence>
<dbReference type="GO" id="GO:0034727">
    <property type="term" value="P:piecemeal microautophagy of the nucleus"/>
    <property type="evidence" value="ECO:0007669"/>
    <property type="project" value="TreeGrafter"/>
</dbReference>
<feature type="coiled-coil region" evidence="8">
    <location>
        <begin position="1035"/>
        <end position="1062"/>
    </location>
</feature>
<evidence type="ECO:0000256" key="5">
    <source>
        <dbReference type="ARBA" id="ARBA00023006"/>
    </source>
</evidence>
<evidence type="ECO:0000313" key="13">
    <source>
        <dbReference type="Proteomes" id="UP000749293"/>
    </source>
</evidence>
<dbReference type="SUPFAM" id="SSF57997">
    <property type="entry name" value="Tropomyosin"/>
    <property type="match status" value="1"/>
</dbReference>
<protein>
    <recommendedName>
        <fullName evidence="2 7">Autophagy-related protein 11</fullName>
    </recommendedName>
</protein>
<comment type="similarity">
    <text evidence="1 7">Belongs to the ATG11 family.</text>
</comment>
<dbReference type="Gene3D" id="1.10.287.1490">
    <property type="match status" value="1"/>
</dbReference>
<dbReference type="GO" id="GO:0061709">
    <property type="term" value="P:reticulophagy"/>
    <property type="evidence" value="ECO:0007669"/>
    <property type="project" value="TreeGrafter"/>
</dbReference>
<dbReference type="RefSeq" id="XP_035322754.1">
    <property type="nucleotide sequence ID" value="XM_035467788.1"/>
</dbReference>
<keyword evidence="13" id="KW-1185">Reference proteome</keyword>
<reference evidence="12" key="1">
    <citation type="submission" date="2020-03" db="EMBL/GenBank/DDBJ databases">
        <title>Site-based positive gene gene selection in Geosmithia morbida across the United States reveals a broad range of putative effectors and factors for local host and environmental adapation.</title>
        <authorList>
            <person name="Onufrak A."/>
            <person name="Murdoch R.W."/>
            <person name="Gazis R."/>
            <person name="Huff M."/>
            <person name="Staton M."/>
            <person name="Klingeman W."/>
            <person name="Hadziabdic D."/>
        </authorList>
    </citation>
    <scope>NUCLEOTIDE SEQUENCE</scope>
    <source>
        <strain evidence="12">1262</strain>
    </source>
</reference>
<keyword evidence="7" id="KW-0926">Vacuole</keyword>
<comment type="function">
    <text evidence="7">Involved in cytoplasm to vacuole transport (Cvt), pexophagy, mitophagy and nucleophagy. Recruits mitochondria for their selective degradation via autophagy (mitophagy) during starvation. Works as scaffold proteins that recruit ATG proteins to the pre-autophagosome (PAS), the site of vesicle/autophagosome formation. Required for the Cvt vesicles completion.</text>
</comment>
<feature type="compositionally biased region" description="Basic and acidic residues" evidence="9">
    <location>
        <begin position="737"/>
        <end position="749"/>
    </location>
</feature>
<comment type="caution">
    <text evidence="12">The sequence shown here is derived from an EMBL/GenBank/DDBJ whole genome shotgun (WGS) entry which is preliminary data.</text>
</comment>
<feature type="compositionally biased region" description="Polar residues" evidence="9">
    <location>
        <begin position="566"/>
        <end position="578"/>
    </location>
</feature>
<feature type="compositionally biased region" description="Basic and acidic residues" evidence="9">
    <location>
        <begin position="1334"/>
        <end position="1344"/>
    </location>
</feature>
<evidence type="ECO:0000256" key="6">
    <source>
        <dbReference type="ARBA" id="ARBA00023054"/>
    </source>
</evidence>
<feature type="compositionally biased region" description="Polar residues" evidence="9">
    <location>
        <begin position="965"/>
        <end position="978"/>
    </location>
</feature>
<feature type="domain" description="Autophagy protein ATG17-like" evidence="10">
    <location>
        <begin position="95"/>
        <end position="441"/>
    </location>
</feature>
<evidence type="ECO:0000256" key="4">
    <source>
        <dbReference type="ARBA" id="ARBA00022927"/>
    </source>
</evidence>
<comment type="subcellular location">
    <subcellularLocation>
        <location evidence="7">Preautophagosomal structure membrane</location>
        <topology evidence="7">Peripheral membrane protein</topology>
    </subcellularLocation>
    <subcellularLocation>
        <location evidence="7">Vacuole membrane</location>
        <topology evidence="7">Peripheral membrane protein</topology>
    </subcellularLocation>
    <text evidence="7">During pexophagy, accumulates in the vacuolar membrane region, where the peroxisomes contact the vacuole.</text>
</comment>
<dbReference type="Pfam" id="PF04108">
    <property type="entry name" value="ATG17_like"/>
    <property type="match status" value="1"/>
</dbReference>
<name>A0A9P4YYG0_9HYPO</name>
<keyword evidence="7" id="KW-0472">Membrane</keyword>
<evidence type="ECO:0000313" key="12">
    <source>
        <dbReference type="EMBL" id="KAF4124102.1"/>
    </source>
</evidence>
<feature type="compositionally biased region" description="Basic and acidic residues" evidence="9">
    <location>
        <begin position="846"/>
        <end position="868"/>
    </location>
</feature>
<dbReference type="PANTHER" id="PTHR13222:SF1">
    <property type="entry name" value="RB1-INDUCIBLE COILED-COIL PROTEIN 1"/>
    <property type="match status" value="1"/>
</dbReference>
<feature type="compositionally biased region" description="Basic and acidic residues" evidence="9">
    <location>
        <begin position="595"/>
        <end position="621"/>
    </location>
</feature>
<sequence>MATQVFIAHTGQRLQVQTAQFTTLDDFKTWVVHNSSVSPQHLIALTPHGRSLKPSSLYSEPSSPDSVSSVISQVPPPKRYTISNAPNTIDDVQDIASWQELYKERRTWAVTLLADCAAMNTTATSCFEQMDVMIKCLDAAVANLEISVKQIEPKYVELKKWVDPALVEHDRLASSWQAYLALARSVPVSSSVVKFMTRGQVAKDEPTLEDLVEPETAKKAGKLASTARRRFSDKAAELQKMSDKMYRALNELFDDFGKLTSRSVLGRSDDTSHLLEDIEVIVGQIDSDYRTALGYGGSQRDVAQASKTASNHTERLVPNLMKRAKEMDDMVQYAVQCRNTIASDTVRFMRAITDITSYRSNFKDQINAMNQSEDDLTTFDYLRLIQQLPYMYASFLAEAIRRHEWNDKIKNDSSTLANEMALYQDEESKRRRKWQKMVGSTYGPSLDTNVMGLEVSVLGGSNPWPVVNKNELENFLQTLKGLDTEQAILDDISQLLHELLNPTKQQLKRFKAFKNGSIHESSLGRSGLMIRGDDELMRSLQDDKSRLESKSQAFRPGNLFQAQMTSIHERNGSTSSVKQGVHERSRSSSDATDALARRNAELENELRQEKERNDRIQKDLSTRATQNNDMEDKIQEVNSTKKDLLENMEALKREFVEERKSLEDEIKTLKARLEDTEVELEQFGDSRDEEKATYSERVQHLEAELDRSEKERKDEALKAQGQVEFLRNEARIQREQRDSIERELEEAKKQGQSHSKKAEETQEIANGYLQSLKALHLQLCPEDMVPSDSDLADSVQTRVTDWLGRFRNMESDSALVRQELEQARSQVKELRGELASTKEQLASKETSTREAWKNATETKARKRVDEEEKKMASLKEELASRQSQVGRLEEELILRKEKLDSTESKLSELTARYESRDERSMDLTRRLYSQNDRMCHLLERIGYSVSRKDAEMTITKVPRAERAAQNPNDSSDPGTSLRKSATLGAKALHESADLDLLYWPSSADAKTEADKYSLFLKKLGDFDTDAFSDTVVRRIKEVEYKARKWQKDARSYRDRAHALQRDSHDKIAYKHFKEGDLALFLPTRNQQAGAWAAFNVGFPHYFLRELDGHRLRNREWLVARITRIQERVVDLSKSLQQGEPSANEGENDNPFQLSDGLRWYLIDAQEDKPGAPATPGMGRSTVAANTVEATANLHTHATGVSGKGKKRDSVASIEGINKTLSKSLESRRSSSSSKRALPFAGGQSSLLKSNPITSETNSLRAGAGASGAPGTPTAGTSPVQTGHMSTKPEGSGAATTTAAKEPAKVNSKADGETAQKKQAGSSGGQGGEASKITEPNRRLEREESAGSSTKKSVVWDPLWKLDYTYESQSKKT</sequence>
<dbReference type="Pfam" id="PF10377">
    <property type="entry name" value="ATG11"/>
    <property type="match status" value="1"/>
</dbReference>
<dbReference type="GO" id="GO:0005774">
    <property type="term" value="C:vacuolar membrane"/>
    <property type="evidence" value="ECO:0007669"/>
    <property type="project" value="UniProtKB-SubCell"/>
</dbReference>
<dbReference type="GO" id="GO:0000045">
    <property type="term" value="P:autophagosome assembly"/>
    <property type="evidence" value="ECO:0007669"/>
    <property type="project" value="UniProtKB-UniRule"/>
</dbReference>
<feature type="compositionally biased region" description="Basic and acidic residues" evidence="9">
    <location>
        <begin position="1301"/>
        <end position="1315"/>
    </location>
</feature>
<feature type="region of interest" description="Disordered" evidence="9">
    <location>
        <begin position="834"/>
        <end position="868"/>
    </location>
</feature>
<dbReference type="GO" id="GO:1990316">
    <property type="term" value="C:Atg1/ULK1 kinase complex"/>
    <property type="evidence" value="ECO:0007669"/>
    <property type="project" value="TreeGrafter"/>
</dbReference>
<dbReference type="GO" id="GO:0000422">
    <property type="term" value="P:autophagy of mitochondrion"/>
    <property type="evidence" value="ECO:0007669"/>
    <property type="project" value="TreeGrafter"/>
</dbReference>
<comment type="subunit">
    <text evidence="7">Homodimer.</text>
</comment>
<feature type="region of interest" description="Disordered" evidence="9">
    <location>
        <begin position="737"/>
        <end position="760"/>
    </location>
</feature>
<accession>A0A9P4YYG0</accession>
<evidence type="ECO:0000256" key="1">
    <source>
        <dbReference type="ARBA" id="ARBA00009729"/>
    </source>
</evidence>
<gene>
    <name evidence="12" type="ORF">GMORB2_5818</name>
</gene>
<feature type="compositionally biased region" description="Polar residues" evidence="9">
    <location>
        <begin position="1242"/>
        <end position="1259"/>
    </location>
</feature>
<feature type="region of interest" description="Disordered" evidence="9">
    <location>
        <begin position="1222"/>
        <end position="1353"/>
    </location>
</feature>
<dbReference type="GO" id="GO:0060090">
    <property type="term" value="F:molecular adaptor activity"/>
    <property type="evidence" value="ECO:0007669"/>
    <property type="project" value="TreeGrafter"/>
</dbReference>
<dbReference type="InterPro" id="IPR040040">
    <property type="entry name" value="ATG11"/>
</dbReference>
<proteinExistence type="inferred from homology"/>
<dbReference type="GO" id="GO:0015031">
    <property type="term" value="P:protein transport"/>
    <property type="evidence" value="ECO:0007669"/>
    <property type="project" value="UniProtKB-KW"/>
</dbReference>
<feature type="compositionally biased region" description="Low complexity" evidence="9">
    <location>
        <begin position="1261"/>
        <end position="1278"/>
    </location>
</feature>
<feature type="compositionally biased region" description="Low complexity" evidence="9">
    <location>
        <begin position="1222"/>
        <end position="1237"/>
    </location>
</feature>
<dbReference type="EMBL" id="JAANYQ010000005">
    <property type="protein sequence ID" value="KAF4124102.1"/>
    <property type="molecule type" value="Genomic_DNA"/>
</dbReference>
<dbReference type="InterPro" id="IPR019460">
    <property type="entry name" value="Atg11_C"/>
</dbReference>
<evidence type="ECO:0000259" key="10">
    <source>
        <dbReference type="Pfam" id="PF04108"/>
    </source>
</evidence>
<dbReference type="Proteomes" id="UP000749293">
    <property type="component" value="Unassembled WGS sequence"/>
</dbReference>
<evidence type="ECO:0000256" key="9">
    <source>
        <dbReference type="SAM" id="MobiDB-lite"/>
    </source>
</evidence>
<feature type="region of interest" description="Disordered" evidence="9">
    <location>
        <begin position="566"/>
        <end position="631"/>
    </location>
</feature>
<evidence type="ECO:0000256" key="8">
    <source>
        <dbReference type="SAM" id="Coils"/>
    </source>
</evidence>
<dbReference type="GO" id="GO:0019901">
    <property type="term" value="F:protein kinase binding"/>
    <property type="evidence" value="ECO:0007669"/>
    <property type="project" value="TreeGrafter"/>
</dbReference>
<dbReference type="GO" id="GO:1903599">
    <property type="term" value="P:positive regulation of autophagy of mitochondrion"/>
    <property type="evidence" value="ECO:0007669"/>
    <property type="project" value="UniProtKB-UniRule"/>
</dbReference>
<keyword evidence="6 8" id="KW-0175">Coiled coil</keyword>
<organism evidence="12 13">
    <name type="scientific">Geosmithia morbida</name>
    <dbReference type="NCBI Taxonomy" id="1094350"/>
    <lineage>
        <taxon>Eukaryota</taxon>
        <taxon>Fungi</taxon>
        <taxon>Dikarya</taxon>
        <taxon>Ascomycota</taxon>
        <taxon>Pezizomycotina</taxon>
        <taxon>Sordariomycetes</taxon>
        <taxon>Hypocreomycetidae</taxon>
        <taxon>Hypocreales</taxon>
        <taxon>Bionectriaceae</taxon>
        <taxon>Geosmithia</taxon>
    </lineage>
</organism>
<feature type="region of interest" description="Disordered" evidence="9">
    <location>
        <begin position="957"/>
        <end position="978"/>
    </location>
</feature>
<dbReference type="PANTHER" id="PTHR13222">
    <property type="entry name" value="RB1-INDUCIBLE COILED-COIL"/>
    <property type="match status" value="1"/>
</dbReference>
<dbReference type="OrthoDB" id="447953at2759"/>
<dbReference type="InterPro" id="IPR045326">
    <property type="entry name" value="ATG17-like_dom"/>
</dbReference>
<dbReference type="GO" id="GO:0034045">
    <property type="term" value="C:phagophore assembly site membrane"/>
    <property type="evidence" value="ECO:0007669"/>
    <property type="project" value="UniProtKB-SubCell"/>
</dbReference>
<dbReference type="GeneID" id="55972043"/>
<evidence type="ECO:0000256" key="7">
    <source>
        <dbReference type="RuleBase" id="RU367075"/>
    </source>
</evidence>
<feature type="domain" description="Autophagy-related protein 11 C-terminal" evidence="11">
    <location>
        <begin position="1029"/>
        <end position="1166"/>
    </location>
</feature>
<evidence type="ECO:0000256" key="3">
    <source>
        <dbReference type="ARBA" id="ARBA00022448"/>
    </source>
</evidence>
<keyword evidence="4 7" id="KW-0653">Protein transport</keyword>
<keyword evidence="3 7" id="KW-0813">Transport</keyword>
<dbReference type="GO" id="GO:0034517">
    <property type="term" value="P:ribophagy"/>
    <property type="evidence" value="ECO:0007669"/>
    <property type="project" value="TreeGrafter"/>
</dbReference>
<keyword evidence="5 7" id="KW-0072">Autophagy</keyword>
<evidence type="ECO:0000259" key="11">
    <source>
        <dbReference type="Pfam" id="PF10377"/>
    </source>
</evidence>